<dbReference type="EMBL" id="JACXVP010000005">
    <property type="protein sequence ID" value="KAG5605709.1"/>
    <property type="molecule type" value="Genomic_DNA"/>
</dbReference>
<proteinExistence type="predicted"/>
<evidence type="ECO:0000313" key="2">
    <source>
        <dbReference type="Proteomes" id="UP000824120"/>
    </source>
</evidence>
<gene>
    <name evidence="1" type="ORF">H5410_027201</name>
</gene>
<dbReference type="Proteomes" id="UP000824120">
    <property type="component" value="Chromosome 5"/>
</dbReference>
<name>A0A9J5Z0M9_SOLCO</name>
<protein>
    <submittedName>
        <fullName evidence="1">Uncharacterized protein</fullName>
    </submittedName>
</protein>
<reference evidence="1 2" key="1">
    <citation type="submission" date="2020-09" db="EMBL/GenBank/DDBJ databases">
        <title>De no assembly of potato wild relative species, Solanum commersonii.</title>
        <authorList>
            <person name="Cho K."/>
        </authorList>
    </citation>
    <scope>NUCLEOTIDE SEQUENCE [LARGE SCALE GENOMIC DNA]</scope>
    <source>
        <strain evidence="1">LZ3.2</strain>
        <tissue evidence="1">Leaf</tissue>
    </source>
</reference>
<evidence type="ECO:0000313" key="1">
    <source>
        <dbReference type="EMBL" id="KAG5605709.1"/>
    </source>
</evidence>
<keyword evidence="2" id="KW-1185">Reference proteome</keyword>
<dbReference type="AlphaFoldDB" id="A0A9J5Z0M9"/>
<organism evidence="1 2">
    <name type="scientific">Solanum commersonii</name>
    <name type="common">Commerson's wild potato</name>
    <name type="synonym">Commerson's nightshade</name>
    <dbReference type="NCBI Taxonomy" id="4109"/>
    <lineage>
        <taxon>Eukaryota</taxon>
        <taxon>Viridiplantae</taxon>
        <taxon>Streptophyta</taxon>
        <taxon>Embryophyta</taxon>
        <taxon>Tracheophyta</taxon>
        <taxon>Spermatophyta</taxon>
        <taxon>Magnoliopsida</taxon>
        <taxon>eudicotyledons</taxon>
        <taxon>Gunneridae</taxon>
        <taxon>Pentapetalae</taxon>
        <taxon>asterids</taxon>
        <taxon>lamiids</taxon>
        <taxon>Solanales</taxon>
        <taxon>Solanaceae</taxon>
        <taxon>Solanoideae</taxon>
        <taxon>Solaneae</taxon>
        <taxon>Solanum</taxon>
    </lineage>
</organism>
<sequence>MSLQHRRALHHWATWYYLMELLGDAPTAPFDHRFAPFLQGLAHWNKRRKCDLLVTPRIGLALRRSSFLHFFSFFLSFYLDRVHDFPHTLIQSFKKSVSNSDT</sequence>
<comment type="caution">
    <text evidence="1">The sequence shown here is derived from an EMBL/GenBank/DDBJ whole genome shotgun (WGS) entry which is preliminary data.</text>
</comment>
<accession>A0A9J5Z0M9</accession>